<organism evidence="2 3">
    <name type="scientific">Pisolithus tinctorius Marx 270</name>
    <dbReference type="NCBI Taxonomy" id="870435"/>
    <lineage>
        <taxon>Eukaryota</taxon>
        <taxon>Fungi</taxon>
        <taxon>Dikarya</taxon>
        <taxon>Basidiomycota</taxon>
        <taxon>Agaricomycotina</taxon>
        <taxon>Agaricomycetes</taxon>
        <taxon>Agaricomycetidae</taxon>
        <taxon>Boletales</taxon>
        <taxon>Sclerodermatineae</taxon>
        <taxon>Pisolithaceae</taxon>
        <taxon>Pisolithus</taxon>
    </lineage>
</organism>
<reference evidence="2 3" key="1">
    <citation type="submission" date="2014-04" db="EMBL/GenBank/DDBJ databases">
        <authorList>
            <consortium name="DOE Joint Genome Institute"/>
            <person name="Kuo A."/>
            <person name="Kohler A."/>
            <person name="Costa M.D."/>
            <person name="Nagy L.G."/>
            <person name="Floudas D."/>
            <person name="Copeland A."/>
            <person name="Barry K.W."/>
            <person name="Cichocki N."/>
            <person name="Veneault-Fourrey C."/>
            <person name="LaButti K."/>
            <person name="Lindquist E.A."/>
            <person name="Lipzen A."/>
            <person name="Lundell T."/>
            <person name="Morin E."/>
            <person name="Murat C."/>
            <person name="Sun H."/>
            <person name="Tunlid A."/>
            <person name="Henrissat B."/>
            <person name="Grigoriev I.V."/>
            <person name="Hibbett D.S."/>
            <person name="Martin F."/>
            <person name="Nordberg H.P."/>
            <person name="Cantor M.N."/>
            <person name="Hua S.X."/>
        </authorList>
    </citation>
    <scope>NUCLEOTIDE SEQUENCE [LARGE SCALE GENOMIC DNA]</scope>
    <source>
        <strain evidence="2 3">Marx 270</strain>
    </source>
</reference>
<dbReference type="HOGENOM" id="CLU_2211036_0_0_1"/>
<dbReference type="InParanoid" id="A0A0C3NJG3"/>
<dbReference type="Proteomes" id="UP000054217">
    <property type="component" value="Unassembled WGS sequence"/>
</dbReference>
<dbReference type="EMBL" id="KN832060">
    <property type="protein sequence ID" value="KIN95800.1"/>
    <property type="molecule type" value="Genomic_DNA"/>
</dbReference>
<keyword evidence="3" id="KW-1185">Reference proteome</keyword>
<evidence type="ECO:0000313" key="2">
    <source>
        <dbReference type="EMBL" id="KIN95800.1"/>
    </source>
</evidence>
<proteinExistence type="predicted"/>
<evidence type="ECO:0000256" key="1">
    <source>
        <dbReference type="SAM" id="MobiDB-lite"/>
    </source>
</evidence>
<dbReference type="AlphaFoldDB" id="A0A0C3NJG3"/>
<gene>
    <name evidence="2" type="ORF">M404DRAFT_296442</name>
</gene>
<evidence type="ECO:0000313" key="3">
    <source>
        <dbReference type="Proteomes" id="UP000054217"/>
    </source>
</evidence>
<accession>A0A0C3NJG3</accession>
<protein>
    <submittedName>
        <fullName evidence="2">Uncharacterized protein</fullName>
    </submittedName>
</protein>
<feature type="region of interest" description="Disordered" evidence="1">
    <location>
        <begin position="1"/>
        <end position="24"/>
    </location>
</feature>
<sequence length="107" mass="11736">METRSLSGGSVVTAGGNTLSAHPPDPSLVCGANIWDLLRISLQPITGRYPRREVAVPLLLQKYKGLGDRPVQRKRKTQYEVQSISKTLSIELLEHICTSLHASEGNE</sequence>
<name>A0A0C3NJG3_PISTI</name>
<feature type="compositionally biased region" description="Polar residues" evidence="1">
    <location>
        <begin position="1"/>
        <end position="20"/>
    </location>
</feature>
<reference evidence="3" key="2">
    <citation type="submission" date="2015-01" db="EMBL/GenBank/DDBJ databases">
        <title>Evolutionary Origins and Diversification of the Mycorrhizal Mutualists.</title>
        <authorList>
            <consortium name="DOE Joint Genome Institute"/>
            <consortium name="Mycorrhizal Genomics Consortium"/>
            <person name="Kohler A."/>
            <person name="Kuo A."/>
            <person name="Nagy L.G."/>
            <person name="Floudas D."/>
            <person name="Copeland A."/>
            <person name="Barry K.W."/>
            <person name="Cichocki N."/>
            <person name="Veneault-Fourrey C."/>
            <person name="LaButti K."/>
            <person name="Lindquist E.A."/>
            <person name="Lipzen A."/>
            <person name="Lundell T."/>
            <person name="Morin E."/>
            <person name="Murat C."/>
            <person name="Riley R."/>
            <person name="Ohm R."/>
            <person name="Sun H."/>
            <person name="Tunlid A."/>
            <person name="Henrissat B."/>
            <person name="Grigoriev I.V."/>
            <person name="Hibbett D.S."/>
            <person name="Martin F."/>
        </authorList>
    </citation>
    <scope>NUCLEOTIDE SEQUENCE [LARGE SCALE GENOMIC DNA]</scope>
    <source>
        <strain evidence="3">Marx 270</strain>
    </source>
</reference>